<dbReference type="Proteomes" id="UP000305526">
    <property type="component" value="Unassembled WGS sequence"/>
</dbReference>
<dbReference type="PANTHER" id="PTHR36849">
    <property type="entry name" value="CYTOPLASMIC PROTEIN-RELATED"/>
    <property type="match status" value="1"/>
</dbReference>
<dbReference type="Proteomes" id="UP000294619">
    <property type="component" value="Unassembled WGS sequence"/>
</dbReference>
<gene>
    <name evidence="1" type="ORF">EDC16_11426</name>
    <name evidence="2" type="ORF">FHQ21_12295</name>
</gene>
<dbReference type="PANTHER" id="PTHR36849:SF1">
    <property type="entry name" value="CYTOPLASMIC PROTEIN"/>
    <property type="match status" value="1"/>
</dbReference>
<keyword evidence="4" id="KW-1185">Reference proteome</keyword>
<protein>
    <submittedName>
        <fullName evidence="2">DUF488 family protein</fullName>
    </submittedName>
    <submittedName>
        <fullName evidence="1">Uncharacterized protein YeaO (DUF488 family)</fullName>
    </submittedName>
</protein>
<proteinExistence type="predicted"/>
<evidence type="ECO:0000313" key="1">
    <source>
        <dbReference type="EMBL" id="TCV83660.1"/>
    </source>
</evidence>
<dbReference type="EMBL" id="SMCP01000014">
    <property type="protein sequence ID" value="TCV83660.1"/>
    <property type="molecule type" value="Genomic_DNA"/>
</dbReference>
<accession>A0A4R3XWQ9</accession>
<sequence length="119" mass="14042">MYYLKRVYTFDENDFPALLADRLWPRGIAKVRLDGVLWLKAVTPSNELRQWLHQDPLAHYDEFCRRYRQELSAEAVQADLQQLRQLHAQYDRLTLLTAAKVIEHSHLPVLQSVLQGEIE</sequence>
<reference evidence="1 3" key="1">
    <citation type="submission" date="2019-03" db="EMBL/GenBank/DDBJ databases">
        <title>Genomic Encyclopedia of Type Strains, Phase IV (KMG-IV): sequencing the most valuable type-strain genomes for metagenomic binning, comparative biology and taxonomic classification.</title>
        <authorList>
            <person name="Goeker M."/>
        </authorList>
    </citation>
    <scope>NUCLEOTIDE SEQUENCE [LARGE SCALE GENOMIC DNA]</scope>
    <source>
        <strain evidence="1 3">DSM 28140</strain>
    </source>
</reference>
<dbReference type="Pfam" id="PF22752">
    <property type="entry name" value="DUF488-N3i"/>
    <property type="match status" value="1"/>
</dbReference>
<dbReference type="EMBL" id="VDGV01000167">
    <property type="protein sequence ID" value="TNG86892.1"/>
    <property type="molecule type" value="Genomic_DNA"/>
</dbReference>
<evidence type="ECO:0000313" key="4">
    <source>
        <dbReference type="Proteomes" id="UP000305526"/>
    </source>
</evidence>
<name>A0A4R3XWQ9_9PAST</name>
<organism evidence="1 3">
    <name type="scientific">Testudinibacter aquarius</name>
    <dbReference type="NCBI Taxonomy" id="1524974"/>
    <lineage>
        <taxon>Bacteria</taxon>
        <taxon>Pseudomonadati</taxon>
        <taxon>Pseudomonadota</taxon>
        <taxon>Gammaproteobacteria</taxon>
        <taxon>Pasteurellales</taxon>
        <taxon>Pasteurellaceae</taxon>
        <taxon>Testudinibacter</taxon>
    </lineage>
</organism>
<dbReference type="AlphaFoldDB" id="A0A4R3XWQ9"/>
<dbReference type="RefSeq" id="WP_132968039.1">
    <property type="nucleotide sequence ID" value="NZ_LEKL01000027.1"/>
</dbReference>
<evidence type="ECO:0000313" key="3">
    <source>
        <dbReference type="Proteomes" id="UP000294619"/>
    </source>
</evidence>
<comment type="caution">
    <text evidence="1">The sequence shown here is derived from an EMBL/GenBank/DDBJ whole genome shotgun (WGS) entry which is preliminary data.</text>
</comment>
<evidence type="ECO:0000313" key="2">
    <source>
        <dbReference type="EMBL" id="TNG86892.1"/>
    </source>
</evidence>
<dbReference type="InterPro" id="IPR052552">
    <property type="entry name" value="YeaO-like"/>
</dbReference>
<reference evidence="2 4" key="2">
    <citation type="submission" date="2019-05" db="EMBL/GenBank/DDBJ databases">
        <title>Pasteurellaceae isolates from reptiles.</title>
        <authorList>
            <person name="Bojesen A.M."/>
            <person name="Lund E."/>
        </authorList>
    </citation>
    <scope>NUCLEOTIDE SEQUENCE [LARGE SCALE GENOMIC DNA]</scope>
    <source>
        <strain evidence="2 4">ELNT2x</strain>
    </source>
</reference>